<organism evidence="2 3">
    <name type="scientific">Streptomyces aureoversilis</name>
    <dbReference type="NCBI Taxonomy" id="67277"/>
    <lineage>
        <taxon>Bacteria</taxon>
        <taxon>Bacillati</taxon>
        <taxon>Actinomycetota</taxon>
        <taxon>Actinomycetes</taxon>
        <taxon>Kitasatosporales</taxon>
        <taxon>Streptomycetaceae</taxon>
        <taxon>Streptomyces</taxon>
    </lineage>
</organism>
<evidence type="ECO:0000313" key="2">
    <source>
        <dbReference type="EMBL" id="MFC5149501.1"/>
    </source>
</evidence>
<gene>
    <name evidence="2" type="ORF">ACFPP6_33105</name>
</gene>
<dbReference type="Pfam" id="PF14040">
    <property type="entry name" value="DNase_NucA_NucB"/>
    <property type="match status" value="1"/>
</dbReference>
<dbReference type="InterPro" id="IPR029476">
    <property type="entry name" value="DNase_NucA_NucB"/>
</dbReference>
<dbReference type="EMBL" id="JBHSKJ010000027">
    <property type="protein sequence ID" value="MFC5149501.1"/>
    <property type="molecule type" value="Genomic_DNA"/>
</dbReference>
<keyword evidence="3" id="KW-1185">Reference proteome</keyword>
<protein>
    <submittedName>
        <fullName evidence="2">NucA/NucB deoxyribonuclease domain-containing protein</fullName>
    </submittedName>
</protein>
<proteinExistence type="predicted"/>
<reference evidence="3" key="1">
    <citation type="journal article" date="2019" name="Int. J. Syst. Evol. Microbiol.">
        <title>The Global Catalogue of Microorganisms (GCM) 10K type strain sequencing project: providing services to taxonomists for standard genome sequencing and annotation.</title>
        <authorList>
            <consortium name="The Broad Institute Genomics Platform"/>
            <consortium name="The Broad Institute Genome Sequencing Center for Infectious Disease"/>
            <person name="Wu L."/>
            <person name="Ma J."/>
        </authorList>
    </citation>
    <scope>NUCLEOTIDE SEQUENCE [LARGE SCALE GENOMIC DNA]</scope>
    <source>
        <strain evidence="3">CGMCC 4.1641</strain>
    </source>
</reference>
<comment type="caution">
    <text evidence="2">The sequence shown here is derived from an EMBL/GenBank/DDBJ whole genome shotgun (WGS) entry which is preliminary data.</text>
</comment>
<dbReference type="Proteomes" id="UP001596222">
    <property type="component" value="Unassembled WGS sequence"/>
</dbReference>
<sequence>MTVGAPAADTPLAMEDADAAAAAADPNEPKPVSCREGSAKLNRTSHCYRNTFPVELTNDATGKVEGRARIHVHVKVKLDPRNRHKWQHNVTLKITDPRGPMALAIQGSVGLRCGACTSSRQWPQPLPPNISKTFAMTVSSPHDVTIVDKMLTFVALTAPNATNVPAHSVGPELNVRCDNTRWVSPQTKGGCVYPDFKPTYFVSRSHSVYGPVAKHITEAQRRLNQAWGLQGRGPALKVTRDGTLNDLNRRAACGRSPAASCDEYPFASTYEGAHRNKDFSTKTVPLTSNTNEGNYRQRWYNRNRLLESDAFWVQPTR</sequence>
<evidence type="ECO:0000259" key="1">
    <source>
        <dbReference type="Pfam" id="PF14040"/>
    </source>
</evidence>
<name>A0ABW0A6V9_9ACTN</name>
<feature type="domain" description="Deoxyribonuclease NucA/NucB" evidence="1">
    <location>
        <begin position="251"/>
        <end position="313"/>
    </location>
</feature>
<dbReference type="RefSeq" id="WP_382050179.1">
    <property type="nucleotide sequence ID" value="NZ_JBHSKJ010000027.1"/>
</dbReference>
<accession>A0ABW0A6V9</accession>
<evidence type="ECO:0000313" key="3">
    <source>
        <dbReference type="Proteomes" id="UP001596222"/>
    </source>
</evidence>